<dbReference type="PROSITE" id="PS51186">
    <property type="entry name" value="GNAT"/>
    <property type="match status" value="1"/>
</dbReference>
<reference evidence="4 5" key="1">
    <citation type="submission" date="2016-06" db="EMBL/GenBank/DDBJ databases">
        <authorList>
            <person name="Kjaerup R.B."/>
            <person name="Dalgaard T.S."/>
            <person name="Juul-Madsen H.R."/>
        </authorList>
    </citation>
    <scope>NUCLEOTIDE SEQUENCE [LARGE SCALE GENOMIC DNA]</scope>
    <source>
        <strain evidence="4 5">CECT 8886</strain>
    </source>
</reference>
<evidence type="ECO:0000256" key="2">
    <source>
        <dbReference type="ARBA" id="ARBA00023315"/>
    </source>
</evidence>
<gene>
    <name evidence="4" type="primary">ysnE_3</name>
    <name evidence="4" type="ORF">MSP8886_01502</name>
</gene>
<evidence type="ECO:0000256" key="1">
    <source>
        <dbReference type="ARBA" id="ARBA00022679"/>
    </source>
</evidence>
<dbReference type="STRING" id="1792290.MSP8886_01502"/>
<dbReference type="Pfam" id="PF00583">
    <property type="entry name" value="Acetyltransf_1"/>
    <property type="match status" value="1"/>
</dbReference>
<keyword evidence="1 4" id="KW-0808">Transferase</keyword>
<name>A0A1A8T985_9GAMM</name>
<organism evidence="4 5">
    <name type="scientific">Marinomonas spartinae</name>
    <dbReference type="NCBI Taxonomy" id="1792290"/>
    <lineage>
        <taxon>Bacteria</taxon>
        <taxon>Pseudomonadati</taxon>
        <taxon>Pseudomonadota</taxon>
        <taxon>Gammaproteobacteria</taxon>
        <taxon>Oceanospirillales</taxon>
        <taxon>Oceanospirillaceae</taxon>
        <taxon>Marinomonas</taxon>
    </lineage>
</organism>
<dbReference type="GO" id="GO:0016747">
    <property type="term" value="F:acyltransferase activity, transferring groups other than amino-acyl groups"/>
    <property type="evidence" value="ECO:0007669"/>
    <property type="project" value="InterPro"/>
</dbReference>
<dbReference type="InterPro" id="IPR000182">
    <property type="entry name" value="GNAT_dom"/>
</dbReference>
<evidence type="ECO:0000259" key="3">
    <source>
        <dbReference type="PROSITE" id="PS51186"/>
    </source>
</evidence>
<dbReference type="OrthoDB" id="9789605at2"/>
<sequence length="154" mass="16900">MEEALHIKQESPNQPDVMALISDLDAYQASLYPPEARYALDLASLSQPNVLFAVARDQQNKALGCGAIVLNDSYGEVKRLFVSPEARGQGVAQQLIATLETSAYQSGCRTLMLETGPYQPDAIAFYRKQGYGTCGPFGDYPDHPLSVFMSKYLD</sequence>
<keyword evidence="5" id="KW-1185">Reference proteome</keyword>
<dbReference type="CDD" id="cd04301">
    <property type="entry name" value="NAT_SF"/>
    <property type="match status" value="1"/>
</dbReference>
<dbReference type="RefSeq" id="WP_067014245.1">
    <property type="nucleotide sequence ID" value="NZ_FLOB01000002.1"/>
</dbReference>
<dbReference type="Proteomes" id="UP000092544">
    <property type="component" value="Unassembled WGS sequence"/>
</dbReference>
<evidence type="ECO:0000313" key="5">
    <source>
        <dbReference type="Proteomes" id="UP000092544"/>
    </source>
</evidence>
<keyword evidence="2 4" id="KW-0012">Acyltransferase</keyword>
<dbReference type="PANTHER" id="PTHR43877">
    <property type="entry name" value="AMINOALKYLPHOSPHONATE N-ACETYLTRANSFERASE-RELATED-RELATED"/>
    <property type="match status" value="1"/>
</dbReference>
<dbReference type="PANTHER" id="PTHR43877:SF2">
    <property type="entry name" value="AMINOALKYLPHOSPHONATE N-ACETYLTRANSFERASE-RELATED"/>
    <property type="match status" value="1"/>
</dbReference>
<proteinExistence type="predicted"/>
<dbReference type="EC" id="2.3.1.-" evidence="4"/>
<dbReference type="InterPro" id="IPR016181">
    <property type="entry name" value="Acyl_CoA_acyltransferase"/>
</dbReference>
<feature type="domain" description="N-acetyltransferase" evidence="3">
    <location>
        <begin position="5"/>
        <end position="154"/>
    </location>
</feature>
<protein>
    <submittedName>
        <fullName evidence="4">Putative N-acetyltransferase YsnE</fullName>
        <ecNumber evidence="4">2.3.1.-</ecNumber>
    </submittedName>
</protein>
<evidence type="ECO:0000313" key="4">
    <source>
        <dbReference type="EMBL" id="SBS29280.1"/>
    </source>
</evidence>
<dbReference type="SUPFAM" id="SSF55729">
    <property type="entry name" value="Acyl-CoA N-acyltransferases (Nat)"/>
    <property type="match status" value="1"/>
</dbReference>
<dbReference type="EMBL" id="FLOB01000002">
    <property type="protein sequence ID" value="SBS29280.1"/>
    <property type="molecule type" value="Genomic_DNA"/>
</dbReference>
<dbReference type="InterPro" id="IPR050832">
    <property type="entry name" value="Bact_Acetyltransf"/>
</dbReference>
<accession>A0A1A8T985</accession>
<dbReference type="AlphaFoldDB" id="A0A1A8T985"/>
<dbReference type="Gene3D" id="3.40.630.30">
    <property type="match status" value="1"/>
</dbReference>